<dbReference type="CDD" id="cd06170">
    <property type="entry name" value="LuxR_C_like"/>
    <property type="match status" value="1"/>
</dbReference>
<dbReference type="PROSITE" id="PS50043">
    <property type="entry name" value="HTH_LUXR_2"/>
    <property type="match status" value="1"/>
</dbReference>
<evidence type="ECO:0000313" key="6">
    <source>
        <dbReference type="EMBL" id="MUI14106.1"/>
    </source>
</evidence>
<dbReference type="Pfam" id="PF00072">
    <property type="entry name" value="Response_reg"/>
    <property type="match status" value="1"/>
</dbReference>
<dbReference type="PANTHER" id="PTHR45566">
    <property type="entry name" value="HTH-TYPE TRANSCRIPTIONAL REGULATOR YHJB-RELATED"/>
    <property type="match status" value="1"/>
</dbReference>
<evidence type="ECO:0000256" key="2">
    <source>
        <dbReference type="ARBA" id="ARBA00023125"/>
    </source>
</evidence>
<dbReference type="InterPro" id="IPR051015">
    <property type="entry name" value="EvgA-like"/>
</dbReference>
<dbReference type="PROSITE" id="PS50110">
    <property type="entry name" value="RESPONSE_REGULATORY"/>
    <property type="match status" value="1"/>
</dbReference>
<feature type="domain" description="Response regulatory" evidence="5">
    <location>
        <begin position="7"/>
        <end position="123"/>
    </location>
</feature>
<proteinExistence type="predicted"/>
<feature type="modified residue" description="4-aspartylphosphate" evidence="3">
    <location>
        <position position="58"/>
    </location>
</feature>
<evidence type="ECO:0000313" key="7">
    <source>
        <dbReference type="Proteomes" id="UP000431684"/>
    </source>
</evidence>
<evidence type="ECO:0000256" key="1">
    <source>
        <dbReference type="ARBA" id="ARBA00022553"/>
    </source>
</evidence>
<keyword evidence="1 3" id="KW-0597">Phosphoprotein</keyword>
<dbReference type="InterPro" id="IPR016032">
    <property type="entry name" value="Sig_transdc_resp-reg_C-effctor"/>
</dbReference>
<dbReference type="EMBL" id="WNWM01000002">
    <property type="protein sequence ID" value="MUI14106.1"/>
    <property type="molecule type" value="Genomic_DNA"/>
</dbReference>
<name>A0A6I3XEU0_9BURK</name>
<reference evidence="6 7" key="1">
    <citation type="submission" date="2019-11" db="EMBL/GenBank/DDBJ databases">
        <title>Draft Genome Sequences of Six Type Strains of the Genus Massilia.</title>
        <authorList>
            <person name="Miess H."/>
            <person name="Frediansyah A."/>
            <person name="Goeker M."/>
            <person name="Gross H."/>
        </authorList>
    </citation>
    <scope>NUCLEOTIDE SEQUENCE [LARGE SCALE GENOMIC DNA]</scope>
    <source>
        <strain evidence="6 7">DSM 17513</strain>
    </source>
</reference>
<dbReference type="CDD" id="cd17535">
    <property type="entry name" value="REC_NarL-like"/>
    <property type="match status" value="1"/>
</dbReference>
<organism evidence="6 7">
    <name type="scientific">Pseudoduganella dura</name>
    <dbReference type="NCBI Taxonomy" id="321982"/>
    <lineage>
        <taxon>Bacteria</taxon>
        <taxon>Pseudomonadati</taxon>
        <taxon>Pseudomonadota</taxon>
        <taxon>Betaproteobacteria</taxon>
        <taxon>Burkholderiales</taxon>
        <taxon>Oxalobacteraceae</taxon>
        <taxon>Telluria group</taxon>
        <taxon>Pseudoduganella</taxon>
    </lineage>
</organism>
<dbReference type="InterPro" id="IPR011006">
    <property type="entry name" value="CheY-like_superfamily"/>
</dbReference>
<evidence type="ECO:0000259" key="5">
    <source>
        <dbReference type="PROSITE" id="PS50110"/>
    </source>
</evidence>
<comment type="caution">
    <text evidence="6">The sequence shown here is derived from an EMBL/GenBank/DDBJ whole genome shotgun (WGS) entry which is preliminary data.</text>
</comment>
<dbReference type="PROSITE" id="PS00622">
    <property type="entry name" value="HTH_LUXR_1"/>
    <property type="match status" value="1"/>
</dbReference>
<dbReference type="Gene3D" id="3.40.50.2300">
    <property type="match status" value="1"/>
</dbReference>
<keyword evidence="7" id="KW-1185">Reference proteome</keyword>
<dbReference type="InterPro" id="IPR000792">
    <property type="entry name" value="Tscrpt_reg_LuxR_C"/>
</dbReference>
<dbReference type="PRINTS" id="PR00038">
    <property type="entry name" value="HTHLUXR"/>
</dbReference>
<dbReference type="OrthoDB" id="9780593at2"/>
<sequence length="213" mass="23009">MPSKPISILVVDDHPLFRQGLTSILDGEEGIVLVGEASTGREALARCHELKPDVVIMDIQMPEMNGIEATALIRRDCPSTRVIVLTTFEGDVHAMRAIKAGAAGYMLKSKVGDDLAHAIRTVHAGGRSIAPSVAVAMADHMHADALSPREIQVLELAAFGRTNRLIGIQLGISEATVKVHMKSILAKMDANDRTHAVMLAVERGIIDLRQRSR</sequence>
<dbReference type="SUPFAM" id="SSF46894">
    <property type="entry name" value="C-terminal effector domain of the bipartite response regulators"/>
    <property type="match status" value="1"/>
</dbReference>
<gene>
    <name evidence="6" type="ORF">GJV26_16815</name>
</gene>
<dbReference type="GO" id="GO:0006355">
    <property type="term" value="P:regulation of DNA-templated transcription"/>
    <property type="evidence" value="ECO:0007669"/>
    <property type="project" value="InterPro"/>
</dbReference>
<dbReference type="AlphaFoldDB" id="A0A6I3XEU0"/>
<protein>
    <submittedName>
        <fullName evidence="6">Response regulator</fullName>
    </submittedName>
</protein>
<feature type="domain" description="HTH luxR-type" evidence="4">
    <location>
        <begin position="139"/>
        <end position="204"/>
    </location>
</feature>
<dbReference type="PANTHER" id="PTHR45566:SF2">
    <property type="entry name" value="NARL SUBFAMILY"/>
    <property type="match status" value="1"/>
</dbReference>
<dbReference type="SMART" id="SM00421">
    <property type="entry name" value="HTH_LUXR"/>
    <property type="match status" value="1"/>
</dbReference>
<dbReference type="SUPFAM" id="SSF52172">
    <property type="entry name" value="CheY-like"/>
    <property type="match status" value="1"/>
</dbReference>
<evidence type="ECO:0000256" key="3">
    <source>
        <dbReference type="PROSITE-ProRule" id="PRU00169"/>
    </source>
</evidence>
<dbReference type="Pfam" id="PF00196">
    <property type="entry name" value="GerE"/>
    <property type="match status" value="1"/>
</dbReference>
<dbReference type="Proteomes" id="UP000431684">
    <property type="component" value="Unassembled WGS sequence"/>
</dbReference>
<dbReference type="InterPro" id="IPR058245">
    <property type="entry name" value="NreC/VraR/RcsB-like_REC"/>
</dbReference>
<dbReference type="InterPro" id="IPR001789">
    <property type="entry name" value="Sig_transdc_resp-reg_receiver"/>
</dbReference>
<dbReference type="SMART" id="SM00448">
    <property type="entry name" value="REC"/>
    <property type="match status" value="1"/>
</dbReference>
<keyword evidence="2" id="KW-0238">DNA-binding</keyword>
<dbReference type="RefSeq" id="WP_155709836.1">
    <property type="nucleotide sequence ID" value="NZ_BMWU01000002.1"/>
</dbReference>
<dbReference type="GO" id="GO:0000160">
    <property type="term" value="P:phosphorelay signal transduction system"/>
    <property type="evidence" value="ECO:0007669"/>
    <property type="project" value="InterPro"/>
</dbReference>
<dbReference type="GO" id="GO:0003677">
    <property type="term" value="F:DNA binding"/>
    <property type="evidence" value="ECO:0007669"/>
    <property type="project" value="UniProtKB-KW"/>
</dbReference>
<evidence type="ECO:0000259" key="4">
    <source>
        <dbReference type="PROSITE" id="PS50043"/>
    </source>
</evidence>
<accession>A0A6I3XEU0</accession>